<protein>
    <submittedName>
        <fullName evidence="2">Uncharacterized protein</fullName>
    </submittedName>
</protein>
<gene>
    <name evidence="2" type="ORF">MYCFIDRAFT_207971</name>
</gene>
<dbReference type="AlphaFoldDB" id="M3AWN4"/>
<dbReference type="Proteomes" id="UP000016932">
    <property type="component" value="Unassembled WGS sequence"/>
</dbReference>
<reference evidence="2 3" key="1">
    <citation type="journal article" date="2012" name="PLoS Pathog.">
        <title>Diverse lifestyles and strategies of plant pathogenesis encoded in the genomes of eighteen Dothideomycetes fungi.</title>
        <authorList>
            <person name="Ohm R.A."/>
            <person name="Feau N."/>
            <person name="Henrissat B."/>
            <person name="Schoch C.L."/>
            <person name="Horwitz B.A."/>
            <person name="Barry K.W."/>
            <person name="Condon B.J."/>
            <person name="Copeland A.C."/>
            <person name="Dhillon B."/>
            <person name="Glaser F."/>
            <person name="Hesse C.N."/>
            <person name="Kosti I."/>
            <person name="LaButti K."/>
            <person name="Lindquist E.A."/>
            <person name="Lucas S."/>
            <person name="Salamov A.A."/>
            <person name="Bradshaw R.E."/>
            <person name="Ciuffetti L."/>
            <person name="Hamelin R.C."/>
            <person name="Kema G.H.J."/>
            <person name="Lawrence C."/>
            <person name="Scott J.A."/>
            <person name="Spatafora J.W."/>
            <person name="Turgeon B.G."/>
            <person name="de Wit P.J.G.M."/>
            <person name="Zhong S."/>
            <person name="Goodwin S.B."/>
            <person name="Grigoriev I.V."/>
        </authorList>
    </citation>
    <scope>NUCLEOTIDE SEQUENCE [LARGE SCALE GENOMIC DNA]</scope>
    <source>
        <strain evidence="2 3">CIRAD86</strain>
    </source>
</reference>
<dbReference type="RefSeq" id="XP_007927401.1">
    <property type="nucleotide sequence ID" value="XM_007929210.1"/>
</dbReference>
<feature type="region of interest" description="Disordered" evidence="1">
    <location>
        <begin position="164"/>
        <end position="184"/>
    </location>
</feature>
<evidence type="ECO:0000256" key="1">
    <source>
        <dbReference type="SAM" id="MobiDB-lite"/>
    </source>
</evidence>
<dbReference type="GeneID" id="19336636"/>
<accession>M3AWN4</accession>
<organism evidence="2 3">
    <name type="scientific">Pseudocercospora fijiensis (strain CIRAD86)</name>
    <name type="common">Black leaf streak disease fungus</name>
    <name type="synonym">Mycosphaerella fijiensis</name>
    <dbReference type="NCBI Taxonomy" id="383855"/>
    <lineage>
        <taxon>Eukaryota</taxon>
        <taxon>Fungi</taxon>
        <taxon>Dikarya</taxon>
        <taxon>Ascomycota</taxon>
        <taxon>Pezizomycotina</taxon>
        <taxon>Dothideomycetes</taxon>
        <taxon>Dothideomycetidae</taxon>
        <taxon>Mycosphaerellales</taxon>
        <taxon>Mycosphaerellaceae</taxon>
        <taxon>Pseudocercospora</taxon>
    </lineage>
</organism>
<dbReference type="VEuPathDB" id="FungiDB:MYCFIDRAFT_207971"/>
<name>M3AWN4_PSEFD</name>
<dbReference type="KEGG" id="pfj:MYCFIDRAFT_207971"/>
<sequence length="228" mass="25763">MAAAVALGCAQRTRSWIRTPVRNLFNGSCVAFICLGVIRGQRTRHLYARIHVLSEAQNHQRSWRLTRLRPSCRGVCQLQCQVMVRLPTKANAKIDPRSIYIQLRRWKTRERETHSESRMRPGLSAHISSGDWIRYVNGFLDGSQFILQERQDARIATTSWITGPLPQRASGKPSTPQLDLEDSMPAPELAPRQVSMVSQAFRGHGNLVHHGRYICWAPALLSSIACVT</sequence>
<keyword evidence="3" id="KW-1185">Reference proteome</keyword>
<dbReference type="HOGENOM" id="CLU_1215236_0_0_1"/>
<evidence type="ECO:0000313" key="2">
    <source>
        <dbReference type="EMBL" id="EME81872.1"/>
    </source>
</evidence>
<dbReference type="EMBL" id="KB446559">
    <property type="protein sequence ID" value="EME81872.1"/>
    <property type="molecule type" value="Genomic_DNA"/>
</dbReference>
<proteinExistence type="predicted"/>
<evidence type="ECO:0000313" key="3">
    <source>
        <dbReference type="Proteomes" id="UP000016932"/>
    </source>
</evidence>